<dbReference type="GO" id="GO:0004331">
    <property type="term" value="F:fructose-2,6-bisphosphate 2-phosphatase activity"/>
    <property type="evidence" value="ECO:0007669"/>
    <property type="project" value="TreeGrafter"/>
</dbReference>
<dbReference type="InterPro" id="IPR001345">
    <property type="entry name" value="PG/BPGM_mutase_AS"/>
</dbReference>
<proteinExistence type="predicted"/>
<dbReference type="InterPro" id="IPR029033">
    <property type="entry name" value="His_PPase_superfam"/>
</dbReference>
<dbReference type="Pfam" id="PF00300">
    <property type="entry name" value="His_Phos_1"/>
    <property type="match status" value="1"/>
</dbReference>
<dbReference type="Proteomes" id="UP000702544">
    <property type="component" value="Unassembled WGS sequence"/>
</dbReference>
<dbReference type="Gene3D" id="3.40.50.1240">
    <property type="entry name" value="Phosphoglycerate mutase-like"/>
    <property type="match status" value="1"/>
</dbReference>
<dbReference type="EMBL" id="JAACAK010000047">
    <property type="protein sequence ID" value="NIR74738.1"/>
    <property type="molecule type" value="Genomic_DNA"/>
</dbReference>
<accession>A0AAE4Z705</accession>
<organism evidence="4 5">
    <name type="scientific">Candidatus Kutchimonas denitrificans</name>
    <dbReference type="NCBI Taxonomy" id="3056748"/>
    <lineage>
        <taxon>Bacteria</taxon>
        <taxon>Pseudomonadati</taxon>
        <taxon>Gemmatimonadota</taxon>
        <taxon>Gemmatimonadia</taxon>
        <taxon>Candidatus Palauibacterales</taxon>
        <taxon>Candidatus Palauibacteraceae</taxon>
        <taxon>Candidatus Kutchimonas</taxon>
    </lineage>
</organism>
<dbReference type="GO" id="GO:0043456">
    <property type="term" value="P:regulation of pentose-phosphate shunt"/>
    <property type="evidence" value="ECO:0007669"/>
    <property type="project" value="TreeGrafter"/>
</dbReference>
<dbReference type="SMART" id="SM00855">
    <property type="entry name" value="PGAM"/>
    <property type="match status" value="1"/>
</dbReference>
<name>A0AAE4Z705_9BACT</name>
<dbReference type="InterPro" id="IPR051695">
    <property type="entry name" value="Phosphoglycerate_Mutase"/>
</dbReference>
<evidence type="ECO:0000313" key="5">
    <source>
        <dbReference type="Proteomes" id="UP000702544"/>
    </source>
</evidence>
<dbReference type="SUPFAM" id="SSF53254">
    <property type="entry name" value="Phosphoglycerate mutase-like"/>
    <property type="match status" value="1"/>
</dbReference>
<sequence length="201" mass="22182">MATDAYVMRHGETEANVGEILLGRGDSPFTKDGARHPVAVARHLKSRPLACIYSSPQERARRTASLVQESLKQPVPLQVESALSEIDAGEFTGLSFAEVRQRLPRDAVLGRYRYPGGESWNEVQRRAVDFLKGLASCHSDEAVLLVTHAGVIAGLVAEYRGEPIETHIRTRYGHDFLGRLVVESGGIVHYEKIAGTVDTWY</sequence>
<keyword evidence="1" id="KW-0378">Hydrolase</keyword>
<reference evidence="4 5" key="1">
    <citation type="submission" date="2020-01" db="EMBL/GenBank/DDBJ databases">
        <title>Genomes assembled from Gulf of Kutch pelagic sediment metagenomes.</title>
        <authorList>
            <person name="Chandrashekar M."/>
            <person name="Mahajan M.S."/>
            <person name="Dave K.J."/>
            <person name="Vatsa P."/>
            <person name="Nathani N.M."/>
        </authorList>
    </citation>
    <scope>NUCLEOTIDE SEQUENCE [LARGE SCALE GENOMIC DNA]</scope>
    <source>
        <strain evidence="4">KS3-K002</strain>
    </source>
</reference>
<dbReference type="InterPro" id="IPR013078">
    <property type="entry name" value="His_Pase_superF_clade-1"/>
</dbReference>
<dbReference type="PROSITE" id="PS00175">
    <property type="entry name" value="PG_MUTASE"/>
    <property type="match status" value="1"/>
</dbReference>
<dbReference type="AlphaFoldDB" id="A0AAE4Z705"/>
<dbReference type="GO" id="GO:0045820">
    <property type="term" value="P:negative regulation of glycolytic process"/>
    <property type="evidence" value="ECO:0007669"/>
    <property type="project" value="TreeGrafter"/>
</dbReference>
<gene>
    <name evidence="4" type="ORF">GWO12_06450</name>
</gene>
<protein>
    <submittedName>
        <fullName evidence="4">Histidine phosphatase family protein</fullName>
    </submittedName>
</protein>
<evidence type="ECO:0000256" key="3">
    <source>
        <dbReference type="PIRSR" id="PIRSR613078-2"/>
    </source>
</evidence>
<evidence type="ECO:0000256" key="2">
    <source>
        <dbReference type="PIRSR" id="PIRSR613078-1"/>
    </source>
</evidence>
<evidence type="ECO:0000256" key="1">
    <source>
        <dbReference type="ARBA" id="ARBA00022801"/>
    </source>
</evidence>
<dbReference type="PANTHER" id="PTHR46517">
    <property type="entry name" value="FRUCTOSE-2,6-BISPHOSPHATASE TIGAR"/>
    <property type="match status" value="1"/>
</dbReference>
<feature type="binding site" evidence="3">
    <location>
        <begin position="9"/>
        <end position="16"/>
    </location>
    <ligand>
        <name>substrate</name>
    </ligand>
</feature>
<dbReference type="GO" id="GO:0005829">
    <property type="term" value="C:cytosol"/>
    <property type="evidence" value="ECO:0007669"/>
    <property type="project" value="TreeGrafter"/>
</dbReference>
<feature type="active site" description="Proton donor/acceptor" evidence="2">
    <location>
        <position position="85"/>
    </location>
</feature>
<feature type="binding site" evidence="3">
    <location>
        <position position="59"/>
    </location>
    <ligand>
        <name>substrate</name>
    </ligand>
</feature>
<evidence type="ECO:0000313" key="4">
    <source>
        <dbReference type="EMBL" id="NIR74738.1"/>
    </source>
</evidence>
<dbReference type="CDD" id="cd07067">
    <property type="entry name" value="HP_PGM_like"/>
    <property type="match status" value="1"/>
</dbReference>
<dbReference type="PANTHER" id="PTHR46517:SF1">
    <property type="entry name" value="FRUCTOSE-2,6-BISPHOSPHATASE TIGAR"/>
    <property type="match status" value="1"/>
</dbReference>
<comment type="caution">
    <text evidence="4">The sequence shown here is derived from an EMBL/GenBank/DDBJ whole genome shotgun (WGS) entry which is preliminary data.</text>
</comment>
<feature type="active site" description="Tele-phosphohistidine intermediate" evidence="2">
    <location>
        <position position="10"/>
    </location>
</feature>